<dbReference type="CDD" id="cd00229">
    <property type="entry name" value="SGNH_hydrolase"/>
    <property type="match status" value="1"/>
</dbReference>
<dbReference type="InterPro" id="IPR036514">
    <property type="entry name" value="SGNH_hydro_sf"/>
</dbReference>
<dbReference type="RefSeq" id="WP_193735690.1">
    <property type="nucleotide sequence ID" value="NZ_CP063304.1"/>
</dbReference>
<keyword evidence="1" id="KW-0378">Hydrolase</keyword>
<name>A0A7M2RJ49_9FIRM</name>
<dbReference type="AlphaFoldDB" id="A0A7M2RJ49"/>
<evidence type="ECO:0000313" key="2">
    <source>
        <dbReference type="Proteomes" id="UP000593601"/>
    </source>
</evidence>
<sequence length="188" mass="21878">MTKDKKLRILFIGNSHTYFNDMPGMVAARARECGYDCEVTMIAHGGWFLAQHLDEPDVRFNIFYGHYDYVVLQEHSHPFGPEDVFFDAVRKLNAWIRETGSKPVIYMTWAKKDEEYNQQRMIDAHRQIAEEVGALLAPVGENWWPYMKSWPNLEMYYEDGAHASAAGSDFAAKHIWDTIYTDLMRTSL</sequence>
<dbReference type="EMBL" id="CP063304">
    <property type="protein sequence ID" value="QOV19370.1"/>
    <property type="molecule type" value="Genomic_DNA"/>
</dbReference>
<reference evidence="1 2" key="1">
    <citation type="submission" date="2020-10" db="EMBL/GenBank/DDBJ databases">
        <title>Blautia liquoris sp.nov., isolated from the mud in a fermentation cellar used for the production of Chinese strong-flavoured liquor.</title>
        <authorList>
            <person name="Lu L."/>
        </authorList>
    </citation>
    <scope>NUCLEOTIDE SEQUENCE [LARGE SCALE GENOMIC DNA]</scope>
    <source>
        <strain evidence="1 2">LZLJ-3</strain>
    </source>
</reference>
<accession>A0A7M2RJ49</accession>
<dbReference type="SUPFAM" id="SSF52266">
    <property type="entry name" value="SGNH hydrolase"/>
    <property type="match status" value="1"/>
</dbReference>
<gene>
    <name evidence="1" type="ORF">INP51_15780</name>
</gene>
<dbReference type="KEGG" id="bliq:INP51_15780"/>
<evidence type="ECO:0000313" key="1">
    <source>
        <dbReference type="EMBL" id="QOV19370.1"/>
    </source>
</evidence>
<protein>
    <submittedName>
        <fullName evidence="1">SGNH/GDSL hydrolase family protein</fullName>
    </submittedName>
</protein>
<dbReference type="Proteomes" id="UP000593601">
    <property type="component" value="Chromosome"/>
</dbReference>
<keyword evidence="2" id="KW-1185">Reference proteome</keyword>
<dbReference type="GO" id="GO:0016787">
    <property type="term" value="F:hydrolase activity"/>
    <property type="evidence" value="ECO:0007669"/>
    <property type="project" value="UniProtKB-KW"/>
</dbReference>
<organism evidence="1 2">
    <name type="scientific">Blautia liquoris</name>
    <dbReference type="NCBI Taxonomy" id="2779518"/>
    <lineage>
        <taxon>Bacteria</taxon>
        <taxon>Bacillati</taxon>
        <taxon>Bacillota</taxon>
        <taxon>Clostridia</taxon>
        <taxon>Lachnospirales</taxon>
        <taxon>Lachnospiraceae</taxon>
        <taxon>Blautia</taxon>
    </lineage>
</organism>
<proteinExistence type="predicted"/>
<dbReference type="Gene3D" id="3.40.50.1110">
    <property type="entry name" value="SGNH hydrolase"/>
    <property type="match status" value="1"/>
</dbReference>